<organism evidence="1 2">
    <name type="scientific">Polaribacter porphyrae</name>
    <dbReference type="NCBI Taxonomy" id="1137780"/>
    <lineage>
        <taxon>Bacteria</taxon>
        <taxon>Pseudomonadati</taxon>
        <taxon>Bacteroidota</taxon>
        <taxon>Flavobacteriia</taxon>
        <taxon>Flavobacteriales</taxon>
        <taxon>Flavobacteriaceae</taxon>
    </lineage>
</organism>
<dbReference type="RefSeq" id="WP_105015648.1">
    <property type="nucleotide sequence ID" value="NZ_MSCN01000001.1"/>
</dbReference>
<evidence type="ECO:0000313" key="2">
    <source>
        <dbReference type="Proteomes" id="UP000238882"/>
    </source>
</evidence>
<proteinExistence type="predicted"/>
<dbReference type="AlphaFoldDB" id="A0A2S7WN52"/>
<keyword evidence="2" id="KW-1185">Reference proteome</keyword>
<dbReference type="EMBL" id="MSCN01000001">
    <property type="protein sequence ID" value="PQJ79045.1"/>
    <property type="molecule type" value="Genomic_DNA"/>
</dbReference>
<reference evidence="1 2" key="1">
    <citation type="submission" date="2016-12" db="EMBL/GenBank/DDBJ databases">
        <title>Trade-off between light-utilization and light-protection in marine flavobacteria.</title>
        <authorList>
            <person name="Kumagai Y."/>
            <person name="Yoshizawa S."/>
            <person name="Kogure K."/>
            <person name="Iwasaki W."/>
        </authorList>
    </citation>
    <scope>NUCLEOTIDE SEQUENCE [LARGE SCALE GENOMIC DNA]</scope>
    <source>
        <strain evidence="1 2">NBRC 108759</strain>
    </source>
</reference>
<accession>A0A2S7WN52</accession>
<evidence type="ECO:0000313" key="1">
    <source>
        <dbReference type="EMBL" id="PQJ79045.1"/>
    </source>
</evidence>
<name>A0A2S7WN52_9FLAO</name>
<gene>
    <name evidence="1" type="ORF">BTO18_07610</name>
</gene>
<dbReference type="Proteomes" id="UP000238882">
    <property type="component" value="Unassembled WGS sequence"/>
</dbReference>
<sequence length="265" mass="31403">MQKLVEKSFFCYPKNQNISILYDDVHQLNTRLFKALSLQVSAKEGILLRFRKTNLGHYLSTLLDKTKLKFQLPEVTNIHLGYKSGNKVVFFCFDEHENPIKVLQKIPEEDFIEHNFLGYSIIEKYSKNEYLKKRVFLKSALKKRWQELKDNKKVHGDFTHFNILVSSRKEISFIDDKKVTNSILFDFFYFYSYYLQCLQKCKTINEQDVLTIKNDLQILIKEICVSKDLEHNLKQINSKDAVGLTGINKENMKVEFLNFMLENEK</sequence>
<protein>
    <submittedName>
        <fullName evidence="1">Uncharacterized protein</fullName>
    </submittedName>
</protein>
<comment type="caution">
    <text evidence="1">The sequence shown here is derived from an EMBL/GenBank/DDBJ whole genome shotgun (WGS) entry which is preliminary data.</text>
</comment>